<dbReference type="InterPro" id="IPR029016">
    <property type="entry name" value="GAF-like_dom_sf"/>
</dbReference>
<dbReference type="Proteomes" id="UP000680865">
    <property type="component" value="Unassembled WGS sequence"/>
</dbReference>
<sequence>MSAAYERVVSDGEKGRMDFLSPPGEIGEVASLVMQLRAEGGTAALCGHCHHDIPSLSGVGLTVLASGGRRFVLGTSGLLIDQVEDLQIRLDQGPCLQALTVRAPVLVEDLADTQARRSWPQFAPEALRGGVAAVFAFPVLTGTLPVAILDLCRATAGPLPRYAYERAVTYAAAAAVLLVDDLPDKAHDGDGAAVSIPAARTQEATGRVMGQAATDATDALHRLRAHAFDRHLPLGTVVNDVLDGTLRFEPQPDS</sequence>
<name>A0A919T4Z8_9ACTN</name>
<comment type="caution">
    <text evidence="1">The sequence shown here is derived from an EMBL/GenBank/DDBJ whole genome shotgun (WGS) entry which is preliminary data.</text>
</comment>
<dbReference type="EMBL" id="BOQP01000067">
    <property type="protein sequence ID" value="GIM84518.1"/>
    <property type="molecule type" value="Genomic_DNA"/>
</dbReference>
<accession>A0A919T4Z8</accession>
<proteinExistence type="predicted"/>
<gene>
    <name evidence="1" type="ORF">Aco04nite_91790</name>
</gene>
<dbReference type="Gene3D" id="3.30.450.40">
    <property type="match status" value="1"/>
</dbReference>
<protein>
    <recommendedName>
        <fullName evidence="3">GAF domain-containing protein</fullName>
    </recommendedName>
</protein>
<evidence type="ECO:0008006" key="3">
    <source>
        <dbReference type="Google" id="ProtNLM"/>
    </source>
</evidence>
<keyword evidence="2" id="KW-1185">Reference proteome</keyword>
<dbReference type="SUPFAM" id="SSF55781">
    <property type="entry name" value="GAF domain-like"/>
    <property type="match status" value="1"/>
</dbReference>
<evidence type="ECO:0000313" key="2">
    <source>
        <dbReference type="Proteomes" id="UP000680865"/>
    </source>
</evidence>
<organism evidence="1 2">
    <name type="scientific">Winogradskya consettensis</name>
    <dbReference type="NCBI Taxonomy" id="113560"/>
    <lineage>
        <taxon>Bacteria</taxon>
        <taxon>Bacillati</taxon>
        <taxon>Actinomycetota</taxon>
        <taxon>Actinomycetes</taxon>
        <taxon>Micromonosporales</taxon>
        <taxon>Micromonosporaceae</taxon>
        <taxon>Winogradskya</taxon>
    </lineage>
</organism>
<dbReference type="AlphaFoldDB" id="A0A919T4Z8"/>
<evidence type="ECO:0000313" key="1">
    <source>
        <dbReference type="EMBL" id="GIM84518.1"/>
    </source>
</evidence>
<reference evidence="1" key="1">
    <citation type="submission" date="2021-03" db="EMBL/GenBank/DDBJ databases">
        <title>Whole genome shotgun sequence of Actinoplanes consettensis NBRC 14913.</title>
        <authorList>
            <person name="Komaki H."/>
            <person name="Tamura T."/>
        </authorList>
    </citation>
    <scope>NUCLEOTIDE SEQUENCE</scope>
    <source>
        <strain evidence="1">NBRC 14913</strain>
    </source>
</reference>